<evidence type="ECO:0000313" key="2">
    <source>
        <dbReference type="EMBL" id="OKL43410.1"/>
    </source>
</evidence>
<dbReference type="PANTHER" id="PTHR42663">
    <property type="entry name" value="HYDROLASE C777.06C-RELATED-RELATED"/>
    <property type="match status" value="1"/>
</dbReference>
<sequence>MQSQLKFTILGCGSSTGVPRIGGDWGACDPSEPRNRRRRCSLLVERISAHGRTTLVIDTGADLREQMISADVKALDAVLYTHAHADHIHGIDDLRFFALMQRARVPVYMDEPTSKRVRTAFEYCFTTPPGSGYPPILDEHPLEDAVPVTIEGRGGPITALPFRVQHGDITALGFRFADVAYSPDLNDIPETAYPALENLNIWIVDALRHKPHQSHFCVADALKWSAHFKPKHTVLTNLHCDLDYASLMHEVPEDVVPAYDGMTLYQDT</sequence>
<dbReference type="AlphaFoldDB" id="A0A1U7JF80"/>
<dbReference type="InterPro" id="IPR001279">
    <property type="entry name" value="Metallo-B-lactamas"/>
</dbReference>
<dbReference type="Gene3D" id="3.60.15.10">
    <property type="entry name" value="Ribonuclease Z/Hydroxyacylglutathione hydrolase-like"/>
    <property type="match status" value="1"/>
</dbReference>
<dbReference type="Pfam" id="PF12706">
    <property type="entry name" value="Lactamase_B_2"/>
    <property type="match status" value="1"/>
</dbReference>
<comment type="caution">
    <text evidence="2">The sequence shown here is derived from an EMBL/GenBank/DDBJ whole genome shotgun (WGS) entry which is preliminary data.</text>
</comment>
<dbReference type="InterPro" id="IPR036866">
    <property type="entry name" value="RibonucZ/Hydroxyglut_hydro"/>
</dbReference>
<protein>
    <submittedName>
        <fullName evidence="2">Phosphoribosyl 1,2-cyclic phosphodiesterase</fullName>
    </submittedName>
</protein>
<reference evidence="2 3" key="1">
    <citation type="submission" date="2016-03" db="EMBL/GenBank/DDBJ databases">
        <title>Genome sequence of Nesiotobacter sp. nov., a moderately halophilic alphaproteobacterium isolated from the Yellow Sea, China.</title>
        <authorList>
            <person name="Zhang G."/>
            <person name="Zhang R."/>
        </authorList>
    </citation>
    <scope>NUCLEOTIDE SEQUENCE [LARGE SCALE GENOMIC DNA]</scope>
    <source>
        <strain evidence="2 3">WB1-6</strain>
    </source>
</reference>
<keyword evidence="3" id="KW-1185">Reference proteome</keyword>
<dbReference type="Proteomes" id="UP000185783">
    <property type="component" value="Unassembled WGS sequence"/>
</dbReference>
<evidence type="ECO:0000313" key="3">
    <source>
        <dbReference type="Proteomes" id="UP000185783"/>
    </source>
</evidence>
<dbReference type="CDD" id="cd16279">
    <property type="entry name" value="metallo-hydrolase-like_MBL-fold"/>
    <property type="match status" value="1"/>
</dbReference>
<dbReference type="RefSeq" id="WP_028481048.1">
    <property type="nucleotide sequence ID" value="NZ_LVVZ01000019.1"/>
</dbReference>
<name>A0A1U7JF80_9HYPH</name>
<dbReference type="EMBL" id="LVVZ01000019">
    <property type="protein sequence ID" value="OKL43410.1"/>
    <property type="molecule type" value="Genomic_DNA"/>
</dbReference>
<evidence type="ECO:0000259" key="1">
    <source>
        <dbReference type="SMART" id="SM00849"/>
    </source>
</evidence>
<dbReference type="SMART" id="SM00849">
    <property type="entry name" value="Lactamase_B"/>
    <property type="match status" value="1"/>
</dbReference>
<organism evidence="2 3">
    <name type="scientific">Pseudovibrio exalbescens</name>
    <dbReference type="NCBI Taxonomy" id="197461"/>
    <lineage>
        <taxon>Bacteria</taxon>
        <taxon>Pseudomonadati</taxon>
        <taxon>Pseudomonadota</taxon>
        <taxon>Alphaproteobacteria</taxon>
        <taxon>Hyphomicrobiales</taxon>
        <taxon>Stappiaceae</taxon>
        <taxon>Pseudovibrio</taxon>
    </lineage>
</organism>
<proteinExistence type="predicted"/>
<dbReference type="STRING" id="197461.A3843_12185"/>
<dbReference type="SUPFAM" id="SSF56281">
    <property type="entry name" value="Metallo-hydrolase/oxidoreductase"/>
    <property type="match status" value="1"/>
</dbReference>
<accession>A0A1U7JF80</accession>
<feature type="domain" description="Metallo-beta-lactamase" evidence="1">
    <location>
        <begin position="38"/>
        <end position="215"/>
    </location>
</feature>
<gene>
    <name evidence="2" type="ORF">A3843_12185</name>
</gene>
<dbReference type="PANTHER" id="PTHR42663:SF6">
    <property type="entry name" value="HYDROLASE C777.06C-RELATED"/>
    <property type="match status" value="1"/>
</dbReference>